<keyword evidence="1 7" id="KW-0489">Methyltransferase</keyword>
<dbReference type="PANTHER" id="PTHR43712:SF2">
    <property type="entry name" value="O-METHYLTRANSFERASE CICE"/>
    <property type="match status" value="1"/>
</dbReference>
<proteinExistence type="predicted"/>
<dbReference type="Proteomes" id="UP000295560">
    <property type="component" value="Unassembled WGS sequence"/>
</dbReference>
<dbReference type="SUPFAM" id="SSF53335">
    <property type="entry name" value="S-adenosyl-L-methionine-dependent methyltransferases"/>
    <property type="match status" value="1"/>
</dbReference>
<dbReference type="InterPro" id="IPR016461">
    <property type="entry name" value="COMT-like"/>
</dbReference>
<gene>
    <name evidence="7" type="ORF">EV378_6091</name>
</gene>
<keyword evidence="2 7" id="KW-0808">Transferase</keyword>
<organism evidence="7 8">
    <name type="scientific">Pseudonocardia endophytica</name>
    <dbReference type="NCBI Taxonomy" id="401976"/>
    <lineage>
        <taxon>Bacteria</taxon>
        <taxon>Bacillati</taxon>
        <taxon>Actinomycetota</taxon>
        <taxon>Actinomycetes</taxon>
        <taxon>Pseudonocardiales</taxon>
        <taxon>Pseudonocardiaceae</taxon>
        <taxon>Pseudonocardia</taxon>
    </lineage>
</organism>
<reference evidence="7 8" key="1">
    <citation type="submission" date="2019-03" db="EMBL/GenBank/DDBJ databases">
        <title>Sequencing the genomes of 1000 actinobacteria strains.</title>
        <authorList>
            <person name="Klenk H.-P."/>
        </authorList>
    </citation>
    <scope>NUCLEOTIDE SEQUENCE [LARGE SCALE GENOMIC DNA]</scope>
    <source>
        <strain evidence="7 8">DSM 44969</strain>
    </source>
</reference>
<dbReference type="CDD" id="cd02440">
    <property type="entry name" value="AdoMet_MTases"/>
    <property type="match status" value="1"/>
</dbReference>
<protein>
    <submittedName>
        <fullName evidence="7">O-methyltransferase</fullName>
    </submittedName>
</protein>
<dbReference type="Gene3D" id="3.40.50.150">
    <property type="entry name" value="Vaccinia Virus protein VP39"/>
    <property type="match status" value="1"/>
</dbReference>
<dbReference type="InterPro" id="IPR036388">
    <property type="entry name" value="WH-like_DNA-bd_sf"/>
</dbReference>
<dbReference type="PIRSF" id="PIRSF005739">
    <property type="entry name" value="O-mtase"/>
    <property type="match status" value="1"/>
</dbReference>
<comment type="caution">
    <text evidence="7">The sequence shown here is derived from an EMBL/GenBank/DDBJ whole genome shotgun (WGS) entry which is preliminary data.</text>
</comment>
<name>A0A4R1HM36_PSEEN</name>
<dbReference type="Gene3D" id="1.10.287.1350">
    <property type="match status" value="1"/>
</dbReference>
<dbReference type="GO" id="GO:0008171">
    <property type="term" value="F:O-methyltransferase activity"/>
    <property type="evidence" value="ECO:0007669"/>
    <property type="project" value="InterPro"/>
</dbReference>
<dbReference type="SUPFAM" id="SSF46785">
    <property type="entry name" value="Winged helix' DNA-binding domain"/>
    <property type="match status" value="1"/>
</dbReference>
<dbReference type="Pfam" id="PF08100">
    <property type="entry name" value="Dimerisation"/>
    <property type="match status" value="1"/>
</dbReference>
<dbReference type="EMBL" id="SMFZ01000002">
    <property type="protein sequence ID" value="TCK22093.1"/>
    <property type="molecule type" value="Genomic_DNA"/>
</dbReference>
<dbReference type="OrthoDB" id="3804952at2"/>
<keyword evidence="3" id="KW-0949">S-adenosyl-L-methionine</keyword>
<dbReference type="InterPro" id="IPR036390">
    <property type="entry name" value="WH_DNA-bd_sf"/>
</dbReference>
<feature type="active site" description="Proton acceptor" evidence="4">
    <location>
        <position position="247"/>
    </location>
</feature>
<evidence type="ECO:0000256" key="1">
    <source>
        <dbReference type="ARBA" id="ARBA00022603"/>
    </source>
</evidence>
<evidence type="ECO:0000259" key="6">
    <source>
        <dbReference type="Pfam" id="PF08100"/>
    </source>
</evidence>
<evidence type="ECO:0000313" key="8">
    <source>
        <dbReference type="Proteomes" id="UP000295560"/>
    </source>
</evidence>
<dbReference type="AlphaFoldDB" id="A0A4R1HM36"/>
<accession>A0A4R1HM36</accession>
<evidence type="ECO:0000256" key="3">
    <source>
        <dbReference type="ARBA" id="ARBA00022691"/>
    </source>
</evidence>
<dbReference type="PROSITE" id="PS51683">
    <property type="entry name" value="SAM_OMT_II"/>
    <property type="match status" value="1"/>
</dbReference>
<evidence type="ECO:0000259" key="5">
    <source>
        <dbReference type="Pfam" id="PF00891"/>
    </source>
</evidence>
<evidence type="ECO:0000256" key="4">
    <source>
        <dbReference type="PIRSR" id="PIRSR005739-1"/>
    </source>
</evidence>
<feature type="domain" description="O-methyltransferase dimerisation" evidence="6">
    <location>
        <begin position="14"/>
        <end position="89"/>
    </location>
</feature>
<dbReference type="InterPro" id="IPR029063">
    <property type="entry name" value="SAM-dependent_MTases_sf"/>
</dbReference>
<dbReference type="PANTHER" id="PTHR43712">
    <property type="entry name" value="PUTATIVE (AFU_ORTHOLOGUE AFUA_4G14580)-RELATED"/>
    <property type="match status" value="1"/>
</dbReference>
<feature type="domain" description="O-methyltransferase C-terminal" evidence="5">
    <location>
        <begin position="113"/>
        <end position="317"/>
    </location>
</feature>
<sequence length="337" mass="35955">MSTVHDPPPYARILQLATASWLSAAVSAAASLGVADELAGGPRPVDELATALDVHPDALYRLLRTCSDAGLFREGEGRRFALTDAGHALRSDGPGSMRDFAIWTGSPADRWTWSALTESVRTGRSAFESVHGAPIWDWFRDHPDAAEIFDAAMTSTSNQVIAPVVAAYDFGGFERIVDVGGGRGALLAAILAANPDARGVLYDQPGVVSPDRLQEAGVAHRSETVAGSFFDSVPSGGDAYVLSNIIHDWDDERSQHILRNCRDVMKPDGRVLLVEAVMPDGPGPAPTVNLMDLDMLLLCDGRQRTEAQFAALFEAVGLELVRVVPSGLCSVVEARPV</sequence>
<evidence type="ECO:0000313" key="7">
    <source>
        <dbReference type="EMBL" id="TCK22093.1"/>
    </source>
</evidence>
<dbReference type="Pfam" id="PF00891">
    <property type="entry name" value="Methyltransf_2"/>
    <property type="match status" value="1"/>
</dbReference>
<dbReference type="Gene3D" id="1.10.10.10">
    <property type="entry name" value="Winged helix-like DNA-binding domain superfamily/Winged helix DNA-binding domain"/>
    <property type="match status" value="1"/>
</dbReference>
<keyword evidence="8" id="KW-1185">Reference proteome</keyword>
<dbReference type="InterPro" id="IPR001077">
    <property type="entry name" value="COMT_C"/>
</dbReference>
<dbReference type="GO" id="GO:0032259">
    <property type="term" value="P:methylation"/>
    <property type="evidence" value="ECO:0007669"/>
    <property type="project" value="UniProtKB-KW"/>
</dbReference>
<dbReference type="InterPro" id="IPR012967">
    <property type="entry name" value="COMT_dimerisation"/>
</dbReference>
<evidence type="ECO:0000256" key="2">
    <source>
        <dbReference type="ARBA" id="ARBA00022679"/>
    </source>
</evidence>
<dbReference type="GO" id="GO:0046983">
    <property type="term" value="F:protein dimerization activity"/>
    <property type="evidence" value="ECO:0007669"/>
    <property type="project" value="InterPro"/>
</dbReference>
<dbReference type="RefSeq" id="WP_132430760.1">
    <property type="nucleotide sequence ID" value="NZ_SMFZ01000002.1"/>
</dbReference>